<name>R7QFH2_CHOCR</name>
<sequence length="82" mass="8933">MAAEKRETATAVVTAMKAQRWVAKEMMATPAKKTAKAMDATSIDDLNVRQVGSSCCEEGHPPIRHNGMFRRYRNGLPGGNNA</sequence>
<accession>R7QFH2</accession>
<proteinExistence type="predicted"/>
<dbReference type="Proteomes" id="UP000012073">
    <property type="component" value="Unassembled WGS sequence"/>
</dbReference>
<evidence type="ECO:0000313" key="2">
    <source>
        <dbReference type="Proteomes" id="UP000012073"/>
    </source>
</evidence>
<reference evidence="2" key="1">
    <citation type="journal article" date="2013" name="Proc. Natl. Acad. Sci. U.S.A.">
        <title>Genome structure and metabolic features in the red seaweed Chondrus crispus shed light on evolution of the Archaeplastida.</title>
        <authorList>
            <person name="Collen J."/>
            <person name="Porcel B."/>
            <person name="Carre W."/>
            <person name="Ball S.G."/>
            <person name="Chaparro C."/>
            <person name="Tonon T."/>
            <person name="Barbeyron T."/>
            <person name="Michel G."/>
            <person name="Noel B."/>
            <person name="Valentin K."/>
            <person name="Elias M."/>
            <person name="Artiguenave F."/>
            <person name="Arun A."/>
            <person name="Aury J.M."/>
            <person name="Barbosa-Neto J.F."/>
            <person name="Bothwell J.H."/>
            <person name="Bouget F.Y."/>
            <person name="Brillet L."/>
            <person name="Cabello-Hurtado F."/>
            <person name="Capella-Gutierrez S."/>
            <person name="Charrier B."/>
            <person name="Cladiere L."/>
            <person name="Cock J.M."/>
            <person name="Coelho S.M."/>
            <person name="Colleoni C."/>
            <person name="Czjzek M."/>
            <person name="Da Silva C."/>
            <person name="Delage L."/>
            <person name="Denoeud F."/>
            <person name="Deschamps P."/>
            <person name="Dittami S.M."/>
            <person name="Gabaldon T."/>
            <person name="Gachon C.M."/>
            <person name="Groisillier A."/>
            <person name="Herve C."/>
            <person name="Jabbari K."/>
            <person name="Katinka M."/>
            <person name="Kloareg B."/>
            <person name="Kowalczyk N."/>
            <person name="Labadie K."/>
            <person name="Leblanc C."/>
            <person name="Lopez P.J."/>
            <person name="McLachlan D.H."/>
            <person name="Meslet-Cladiere L."/>
            <person name="Moustafa A."/>
            <person name="Nehr Z."/>
            <person name="Nyvall Collen P."/>
            <person name="Panaud O."/>
            <person name="Partensky F."/>
            <person name="Poulain J."/>
            <person name="Rensing S.A."/>
            <person name="Rousvoal S."/>
            <person name="Samson G."/>
            <person name="Symeonidi A."/>
            <person name="Weissenbach J."/>
            <person name="Zambounis A."/>
            <person name="Wincker P."/>
            <person name="Boyen C."/>
        </authorList>
    </citation>
    <scope>NUCLEOTIDE SEQUENCE [LARGE SCALE GENOMIC DNA]</scope>
    <source>
        <strain evidence="2">cv. Stackhouse</strain>
    </source>
</reference>
<keyword evidence="2" id="KW-1185">Reference proteome</keyword>
<dbReference type="KEGG" id="ccp:CHC_T00005287001"/>
<dbReference type="Gramene" id="CDF37282">
    <property type="protein sequence ID" value="CDF37282"/>
    <property type="gene ID" value="CHC_T00005287001"/>
</dbReference>
<dbReference type="GeneID" id="17324818"/>
<organism evidence="1 2">
    <name type="scientific">Chondrus crispus</name>
    <name type="common">Carrageen Irish moss</name>
    <name type="synonym">Polymorpha crispa</name>
    <dbReference type="NCBI Taxonomy" id="2769"/>
    <lineage>
        <taxon>Eukaryota</taxon>
        <taxon>Rhodophyta</taxon>
        <taxon>Florideophyceae</taxon>
        <taxon>Rhodymeniophycidae</taxon>
        <taxon>Gigartinales</taxon>
        <taxon>Gigartinaceae</taxon>
        <taxon>Chondrus</taxon>
    </lineage>
</organism>
<evidence type="ECO:0000313" key="1">
    <source>
        <dbReference type="EMBL" id="CDF37282.1"/>
    </source>
</evidence>
<dbReference type="RefSeq" id="XP_005717101.1">
    <property type="nucleotide sequence ID" value="XM_005717044.1"/>
</dbReference>
<protein>
    <submittedName>
        <fullName evidence="1">Uncharacterized protein</fullName>
    </submittedName>
</protein>
<dbReference type="AlphaFoldDB" id="R7QFH2"/>
<gene>
    <name evidence="1" type="ORF">CHC_T00005287001</name>
</gene>
<dbReference type="EMBL" id="HG001828">
    <property type="protein sequence ID" value="CDF37282.1"/>
    <property type="molecule type" value="Genomic_DNA"/>
</dbReference>